<dbReference type="InterPro" id="IPR041698">
    <property type="entry name" value="Methyltransf_25"/>
</dbReference>
<dbReference type="KEGG" id="baqk:QN215_09675"/>
<reference evidence="2" key="1">
    <citation type="submission" date="2023-07" db="EMBL/GenBank/DDBJ databases">
        <title>Bifidobacterium aquikefiriaerophilum sp. nov. and Bifidobacterium eccum sp. nov., isolated from water kefir.</title>
        <authorList>
            <person name="Breselge S."/>
            <person name="Bellassi P."/>
            <person name="Barcenilla C."/>
            <person name="Alvarez-Ordonez A."/>
            <person name="Morelli L."/>
            <person name="Cotter P.D."/>
        </authorList>
    </citation>
    <scope>NUCLEOTIDE SEQUENCE</scope>
    <source>
        <strain evidence="2">WK041_4_12</strain>
    </source>
</reference>
<name>A0AB39U6C0_9BIFI</name>
<evidence type="ECO:0000313" key="2">
    <source>
        <dbReference type="EMBL" id="XDS44507.1"/>
    </source>
</evidence>
<organism evidence="2">
    <name type="scientific">Bifidobacterium aquikefiricola</name>
    <dbReference type="NCBI Taxonomy" id="3059038"/>
    <lineage>
        <taxon>Bacteria</taxon>
        <taxon>Bacillati</taxon>
        <taxon>Actinomycetota</taxon>
        <taxon>Actinomycetes</taxon>
        <taxon>Bifidobacteriales</taxon>
        <taxon>Bifidobacteriaceae</taxon>
        <taxon>Bifidobacterium</taxon>
    </lineage>
</organism>
<dbReference type="Pfam" id="PF13649">
    <property type="entry name" value="Methyltransf_25"/>
    <property type="match status" value="1"/>
</dbReference>
<proteinExistence type="predicted"/>
<dbReference type="EC" id="2.1.-.-" evidence="2"/>
<sequence>MVHTDMSDADDVHQNLENWNDRASVHMHGGYGDIDSFINNTEEITSVVRRDYAVLAPFLGSQGIENRRLLHLQCHIGLDTVSWYRLGARGVCGLDFSDVALAYARSIAQRAQVPVRFVQGDARHSDQALTPVEHRFDVVVTSVGTITWLPDLTEWAQSIANLLVPGGVFMIRDDHPLLFALDNSGLNVVQDYFSGTESSYDSNSSYTEGSAGKIEHTRNHNWAHDFHEITESLIHAGLTIENIGEYEVADWQSLPMLTADENDGGWRMPDQYPRIPLTFSIVAKKNQ</sequence>
<dbReference type="SUPFAM" id="SSF53335">
    <property type="entry name" value="S-adenosyl-L-methionine-dependent methyltransferases"/>
    <property type="match status" value="1"/>
</dbReference>
<evidence type="ECO:0000259" key="1">
    <source>
        <dbReference type="Pfam" id="PF13649"/>
    </source>
</evidence>
<keyword evidence="2" id="KW-0808">Transferase</keyword>
<protein>
    <submittedName>
        <fullName evidence="2">Class I SAM-dependent methyltransferase</fullName>
        <ecNumber evidence="2">2.1.-.-</ecNumber>
    </submittedName>
</protein>
<dbReference type="RefSeq" id="WP_369344083.1">
    <property type="nucleotide sequence ID" value="NZ_CP129674.1"/>
</dbReference>
<dbReference type="CDD" id="cd02440">
    <property type="entry name" value="AdoMet_MTases"/>
    <property type="match status" value="1"/>
</dbReference>
<dbReference type="InterPro" id="IPR029063">
    <property type="entry name" value="SAM-dependent_MTases_sf"/>
</dbReference>
<dbReference type="GO" id="GO:0008168">
    <property type="term" value="F:methyltransferase activity"/>
    <property type="evidence" value="ECO:0007669"/>
    <property type="project" value="UniProtKB-KW"/>
</dbReference>
<dbReference type="Gene3D" id="3.40.50.150">
    <property type="entry name" value="Vaccinia Virus protein VP39"/>
    <property type="match status" value="1"/>
</dbReference>
<dbReference type="AlphaFoldDB" id="A0AB39U6C0"/>
<accession>A0AB39U6C0</accession>
<dbReference type="EMBL" id="CP129674">
    <property type="protein sequence ID" value="XDS44507.1"/>
    <property type="molecule type" value="Genomic_DNA"/>
</dbReference>
<feature type="domain" description="Methyltransferase" evidence="1">
    <location>
        <begin position="71"/>
        <end position="167"/>
    </location>
</feature>
<dbReference type="GO" id="GO:0032259">
    <property type="term" value="P:methylation"/>
    <property type="evidence" value="ECO:0007669"/>
    <property type="project" value="UniProtKB-KW"/>
</dbReference>
<keyword evidence="2" id="KW-0489">Methyltransferase</keyword>
<gene>
    <name evidence="2" type="ORF">QN215_09675</name>
</gene>